<dbReference type="EMBL" id="CP016534">
    <property type="protein sequence ID" value="ANU11834.1"/>
    <property type="molecule type" value="Genomic_DNA"/>
</dbReference>
<proteinExistence type="predicted"/>
<dbReference type="OrthoDB" id="7950977at2"/>
<dbReference type="EMBL" id="AJYB01000024">
    <property type="protein sequence ID" value="EIM06937.1"/>
    <property type="molecule type" value="Genomic_DNA"/>
</dbReference>
<evidence type="ECO:0000313" key="4">
    <source>
        <dbReference type="Proteomes" id="UP000092661"/>
    </source>
</evidence>
<protein>
    <submittedName>
        <fullName evidence="1">DNA-binding protein</fullName>
    </submittedName>
    <submittedName>
        <fullName evidence="2">Helix-hairpin-helix motif protein</fullName>
    </submittedName>
</protein>
<dbReference type="Proteomes" id="UP000004725">
    <property type="component" value="Unassembled WGS sequence"/>
</dbReference>
<reference evidence="4" key="2">
    <citation type="submission" date="2016-07" db="EMBL/GenBank/DDBJ databases">
        <authorList>
            <person name="See-Too W.S."/>
        </authorList>
    </citation>
    <scope>NUCLEOTIDE SEQUENCE [LARGE SCALE GENOMIC DNA]</scope>
    <source>
        <strain evidence="4">DSM 14505</strain>
    </source>
</reference>
<dbReference type="Gene3D" id="1.10.150.20">
    <property type="entry name" value="5' to 3' exonuclease, C-terminal subdomain"/>
    <property type="match status" value="1"/>
</dbReference>
<evidence type="ECO:0000313" key="3">
    <source>
        <dbReference type="Proteomes" id="UP000004725"/>
    </source>
</evidence>
<dbReference type="SUPFAM" id="SSF47789">
    <property type="entry name" value="C-terminal domain of RNA polymerase alpha subunit"/>
    <property type="match status" value="1"/>
</dbReference>
<reference evidence="2 3" key="1">
    <citation type="journal article" date="2012" name="J. Bacteriol.">
        <title>Genome Sequence of the Antarctic Psychrophile Bacterium Planococcus antarcticus DSM 14505.</title>
        <authorList>
            <person name="Margolles A."/>
            <person name="Gueimonde M."/>
            <person name="Sanchez B."/>
        </authorList>
    </citation>
    <scope>NUCLEOTIDE SEQUENCE [LARGE SCALE GENOMIC DNA]</scope>
    <source>
        <strain evidence="2 3">DSM 14505</strain>
    </source>
</reference>
<dbReference type="Proteomes" id="UP000092661">
    <property type="component" value="Chromosome"/>
</dbReference>
<sequence length="70" mass="7793">MKKNPTEEEPEFPRSIGKPSQRALLTAGYLRLQDLTSATEQDLLQLHGFGSKALSILRPTLAEHGLSFKE</sequence>
<evidence type="ECO:0000313" key="1">
    <source>
        <dbReference type="EMBL" id="ANU11834.1"/>
    </source>
</evidence>
<keyword evidence="1" id="KW-0238">DNA-binding</keyword>
<evidence type="ECO:0000313" key="2">
    <source>
        <dbReference type="EMBL" id="EIM06937.1"/>
    </source>
</evidence>
<dbReference type="eggNOG" id="ENOG5033AIJ">
    <property type="taxonomic scope" value="Bacteria"/>
</dbReference>
<name>A0A1C7DK94_9BACL</name>
<reference evidence="1" key="3">
    <citation type="submission" date="2016-10" db="EMBL/GenBank/DDBJ databases">
        <authorList>
            <person name="See-Too W.S."/>
        </authorList>
    </citation>
    <scope>NUCLEOTIDE SEQUENCE</scope>
    <source>
        <strain evidence="1">DSM 14505</strain>
    </source>
</reference>
<dbReference type="KEGG" id="pana:BBH88_17050"/>
<gene>
    <name evidence="2" type="ORF">A1A1_08214</name>
    <name evidence="1" type="ORF">BBH88_17050</name>
</gene>
<dbReference type="AlphaFoldDB" id="A0A1C7DK94"/>
<dbReference type="GO" id="GO:0003677">
    <property type="term" value="F:DNA binding"/>
    <property type="evidence" value="ECO:0007669"/>
    <property type="project" value="UniProtKB-KW"/>
</dbReference>
<dbReference type="RefSeq" id="WP_006829636.1">
    <property type="nucleotide sequence ID" value="NZ_AJYB01000024.1"/>
</dbReference>
<accession>A0A1C7DK94</accession>
<keyword evidence="4" id="KW-1185">Reference proteome</keyword>
<organism evidence="2 3">
    <name type="scientific">Planococcus antarcticus DSM 14505</name>
    <dbReference type="NCBI Taxonomy" id="1185653"/>
    <lineage>
        <taxon>Bacteria</taxon>
        <taxon>Bacillati</taxon>
        <taxon>Bacillota</taxon>
        <taxon>Bacilli</taxon>
        <taxon>Bacillales</taxon>
        <taxon>Caryophanaceae</taxon>
        <taxon>Planococcus</taxon>
    </lineage>
</organism>